<evidence type="ECO:0000256" key="3">
    <source>
        <dbReference type="ARBA" id="ARBA00022692"/>
    </source>
</evidence>
<keyword evidence="3 10" id="KW-0812">Transmembrane</keyword>
<name>A0A0R1PDY6_9LACO</name>
<feature type="transmembrane region" description="Helical" evidence="10">
    <location>
        <begin position="90"/>
        <end position="115"/>
    </location>
</feature>
<dbReference type="GO" id="GO:0062054">
    <property type="term" value="F:fluoride channel activity"/>
    <property type="evidence" value="ECO:0007669"/>
    <property type="project" value="UniProtKB-UniRule"/>
</dbReference>
<protein>
    <recommendedName>
        <fullName evidence="10">Fluoride-specific ion channel FluC</fullName>
    </recommendedName>
</protein>
<gene>
    <name evidence="10" type="primary">fluC</name>
    <name evidence="10" type="synonym">crcB</name>
    <name evidence="11" type="ORF">FD27_GL000889</name>
</gene>
<evidence type="ECO:0000313" key="12">
    <source>
        <dbReference type="Proteomes" id="UP000051445"/>
    </source>
</evidence>
<comment type="similarity">
    <text evidence="7 10">Belongs to the fluoride channel Fluc/FEX (TC 1.A.43) family.</text>
</comment>
<comment type="subcellular location">
    <subcellularLocation>
        <location evidence="1 10">Cell membrane</location>
        <topology evidence="1 10">Multi-pass membrane protein</topology>
    </subcellularLocation>
</comment>
<feature type="binding site" evidence="10">
    <location>
        <position position="73"/>
    </location>
    <ligand>
        <name>Na(+)</name>
        <dbReference type="ChEBI" id="CHEBI:29101"/>
        <note>structural</note>
    </ligand>
</feature>
<keyword evidence="6 10" id="KW-0407">Ion channel</keyword>
<keyword evidence="10" id="KW-0479">Metal-binding</keyword>
<dbReference type="PANTHER" id="PTHR28259:SF1">
    <property type="entry name" value="FLUORIDE EXPORT PROTEIN 1-RELATED"/>
    <property type="match status" value="1"/>
</dbReference>
<evidence type="ECO:0000256" key="8">
    <source>
        <dbReference type="ARBA" id="ARBA00035585"/>
    </source>
</evidence>
<dbReference type="Proteomes" id="UP000051445">
    <property type="component" value="Unassembled WGS sequence"/>
</dbReference>
<comment type="catalytic activity">
    <reaction evidence="8">
        <text>fluoride(in) = fluoride(out)</text>
        <dbReference type="Rhea" id="RHEA:76159"/>
        <dbReference type="ChEBI" id="CHEBI:17051"/>
    </reaction>
    <physiologicalReaction direction="left-to-right" evidence="8">
        <dbReference type="Rhea" id="RHEA:76160"/>
    </physiologicalReaction>
</comment>
<feature type="transmembrane region" description="Helical" evidence="10">
    <location>
        <begin position="58"/>
        <end position="78"/>
    </location>
</feature>
<keyword evidence="12" id="KW-1185">Reference proteome</keyword>
<dbReference type="EMBL" id="AZER01000016">
    <property type="protein sequence ID" value="KRL27139.1"/>
    <property type="molecule type" value="Genomic_DNA"/>
</dbReference>
<feature type="binding site" evidence="10">
    <location>
        <position position="70"/>
    </location>
    <ligand>
        <name>Na(+)</name>
        <dbReference type="ChEBI" id="CHEBI:29101"/>
        <note>structural</note>
    </ligand>
</feature>
<evidence type="ECO:0000256" key="1">
    <source>
        <dbReference type="ARBA" id="ARBA00004651"/>
    </source>
</evidence>
<dbReference type="PATRIC" id="fig|1423746.3.peg.900"/>
<dbReference type="Pfam" id="PF02537">
    <property type="entry name" value="CRCB"/>
    <property type="match status" value="1"/>
</dbReference>
<keyword evidence="10" id="KW-0915">Sodium</keyword>
<evidence type="ECO:0000313" key="11">
    <source>
        <dbReference type="EMBL" id="KRL27139.1"/>
    </source>
</evidence>
<feature type="transmembrane region" description="Helical" evidence="10">
    <location>
        <begin position="33"/>
        <end position="51"/>
    </location>
</feature>
<evidence type="ECO:0000256" key="2">
    <source>
        <dbReference type="ARBA" id="ARBA00022475"/>
    </source>
</evidence>
<evidence type="ECO:0000256" key="4">
    <source>
        <dbReference type="ARBA" id="ARBA00022989"/>
    </source>
</evidence>
<evidence type="ECO:0000256" key="6">
    <source>
        <dbReference type="ARBA" id="ARBA00023303"/>
    </source>
</evidence>
<evidence type="ECO:0000256" key="7">
    <source>
        <dbReference type="ARBA" id="ARBA00035120"/>
    </source>
</evidence>
<proteinExistence type="inferred from homology"/>
<dbReference type="AlphaFoldDB" id="A0A0R1PDY6"/>
<keyword evidence="10" id="KW-0406">Ion transport</keyword>
<dbReference type="RefSeq" id="WP_057750766.1">
    <property type="nucleotide sequence ID" value="NZ_AZER01000016.1"/>
</dbReference>
<dbReference type="HAMAP" id="MF_00454">
    <property type="entry name" value="FluC"/>
    <property type="match status" value="1"/>
</dbReference>
<reference evidence="11 12" key="1">
    <citation type="journal article" date="2015" name="Genome Announc.">
        <title>Expanding the biotechnology potential of lactobacilli through comparative genomics of 213 strains and associated genera.</title>
        <authorList>
            <person name="Sun Z."/>
            <person name="Harris H.M."/>
            <person name="McCann A."/>
            <person name="Guo C."/>
            <person name="Argimon S."/>
            <person name="Zhang W."/>
            <person name="Yang X."/>
            <person name="Jeffery I.B."/>
            <person name="Cooney J.C."/>
            <person name="Kagawa T.F."/>
            <person name="Liu W."/>
            <person name="Song Y."/>
            <person name="Salvetti E."/>
            <person name="Wrobel A."/>
            <person name="Rasinkangas P."/>
            <person name="Parkhill J."/>
            <person name="Rea M.C."/>
            <person name="O'Sullivan O."/>
            <person name="Ritari J."/>
            <person name="Douillard F.P."/>
            <person name="Paul Ross R."/>
            <person name="Yang R."/>
            <person name="Briner A.E."/>
            <person name="Felis G.E."/>
            <person name="de Vos W.M."/>
            <person name="Barrangou R."/>
            <person name="Klaenhammer T.R."/>
            <person name="Caufield P.W."/>
            <person name="Cui Y."/>
            <person name="Zhang H."/>
            <person name="O'Toole P.W."/>
        </authorList>
    </citation>
    <scope>NUCLEOTIDE SEQUENCE [LARGE SCALE GENOMIC DNA]</scope>
    <source>
        <strain evidence="11 12">DSM 13145</strain>
    </source>
</reference>
<evidence type="ECO:0000256" key="10">
    <source>
        <dbReference type="HAMAP-Rule" id="MF_00454"/>
    </source>
</evidence>
<evidence type="ECO:0000256" key="9">
    <source>
        <dbReference type="ARBA" id="ARBA00049940"/>
    </source>
</evidence>
<dbReference type="PANTHER" id="PTHR28259">
    <property type="entry name" value="FLUORIDE EXPORT PROTEIN 1-RELATED"/>
    <property type="match status" value="1"/>
</dbReference>
<dbReference type="GO" id="GO:0005886">
    <property type="term" value="C:plasma membrane"/>
    <property type="evidence" value="ECO:0007669"/>
    <property type="project" value="UniProtKB-SubCell"/>
</dbReference>
<keyword evidence="4 10" id="KW-1133">Transmembrane helix</keyword>
<comment type="caution">
    <text evidence="11">The sequence shown here is derived from an EMBL/GenBank/DDBJ whole genome shotgun (WGS) entry which is preliminary data.</text>
</comment>
<dbReference type="GO" id="GO:0046872">
    <property type="term" value="F:metal ion binding"/>
    <property type="evidence" value="ECO:0007669"/>
    <property type="project" value="UniProtKB-KW"/>
</dbReference>
<dbReference type="OrthoDB" id="9799631at2"/>
<evidence type="ECO:0000256" key="5">
    <source>
        <dbReference type="ARBA" id="ARBA00023136"/>
    </source>
</evidence>
<dbReference type="GO" id="GO:0140114">
    <property type="term" value="P:cellular detoxification of fluoride"/>
    <property type="evidence" value="ECO:0007669"/>
    <property type="project" value="UniProtKB-UniRule"/>
</dbReference>
<keyword evidence="5 10" id="KW-0472">Membrane</keyword>
<comment type="function">
    <text evidence="9 10">Fluoride-specific ion channel. Important for reducing fluoride concentration in the cell, thus reducing its toxicity.</text>
</comment>
<keyword evidence="10" id="KW-0813">Transport</keyword>
<dbReference type="STRING" id="1423746.FD27_GL000889"/>
<keyword evidence="2 10" id="KW-1003">Cell membrane</keyword>
<dbReference type="InterPro" id="IPR003691">
    <property type="entry name" value="FluC"/>
</dbReference>
<accession>A0A0R1PDY6</accession>
<comment type="activity regulation">
    <text evidence="10">Na(+) is not transported, but it plays an essential structural role and its presence is essential for fluoride channel function.</text>
</comment>
<sequence>MKVKNILSVAGFAFIGGILRYLLTIIAPGMGVLLANWLGCLLLSFLTYYVIERDLIAGWLNLGLGTGLIGAFTTFSSFTTTTIQLGNNEWRFALVYGLASLIGGFVLALMGYWLAKRLVEMEEYHD</sequence>
<organism evidence="11 12">
    <name type="scientific">Limosilactobacillus frumenti DSM 13145</name>
    <dbReference type="NCBI Taxonomy" id="1423746"/>
    <lineage>
        <taxon>Bacteria</taxon>
        <taxon>Bacillati</taxon>
        <taxon>Bacillota</taxon>
        <taxon>Bacilli</taxon>
        <taxon>Lactobacillales</taxon>
        <taxon>Lactobacillaceae</taxon>
        <taxon>Limosilactobacillus</taxon>
    </lineage>
</organism>
<feature type="transmembrane region" description="Helical" evidence="10">
    <location>
        <begin position="7"/>
        <end position="27"/>
    </location>
</feature>